<evidence type="ECO:0000313" key="2">
    <source>
        <dbReference type="Proteomes" id="UP000822688"/>
    </source>
</evidence>
<reference evidence="1" key="1">
    <citation type="submission" date="2020-06" db="EMBL/GenBank/DDBJ databases">
        <title>WGS assembly of Ceratodon purpureus strain R40.</title>
        <authorList>
            <person name="Carey S.B."/>
            <person name="Jenkins J."/>
            <person name="Shu S."/>
            <person name="Lovell J.T."/>
            <person name="Sreedasyam A."/>
            <person name="Maumus F."/>
            <person name="Tiley G.P."/>
            <person name="Fernandez-Pozo N."/>
            <person name="Barry K."/>
            <person name="Chen C."/>
            <person name="Wang M."/>
            <person name="Lipzen A."/>
            <person name="Daum C."/>
            <person name="Saski C.A."/>
            <person name="Payton A.C."/>
            <person name="Mcbreen J.C."/>
            <person name="Conrad R.E."/>
            <person name="Kollar L.M."/>
            <person name="Olsson S."/>
            <person name="Huttunen S."/>
            <person name="Landis J.B."/>
            <person name="Wickett N.J."/>
            <person name="Johnson M.G."/>
            <person name="Rensing S.A."/>
            <person name="Grimwood J."/>
            <person name="Schmutz J."/>
            <person name="Mcdaniel S.F."/>
        </authorList>
    </citation>
    <scope>NUCLEOTIDE SEQUENCE</scope>
    <source>
        <strain evidence="1">R40</strain>
    </source>
</reference>
<evidence type="ECO:0000313" key="1">
    <source>
        <dbReference type="EMBL" id="KAG0565353.1"/>
    </source>
</evidence>
<dbReference type="EMBL" id="CM026429">
    <property type="protein sequence ID" value="KAG0565353.1"/>
    <property type="molecule type" value="Genomic_DNA"/>
</dbReference>
<accession>A0A8T0H2E7</accession>
<comment type="caution">
    <text evidence="1">The sequence shown here is derived from an EMBL/GenBank/DDBJ whole genome shotgun (WGS) entry which is preliminary data.</text>
</comment>
<protein>
    <submittedName>
        <fullName evidence="1">Uncharacterized protein</fullName>
    </submittedName>
</protein>
<dbReference type="AlphaFoldDB" id="A0A8T0H2E7"/>
<dbReference type="Proteomes" id="UP000822688">
    <property type="component" value="Chromosome 8"/>
</dbReference>
<sequence>MHKFILESCSIPRLSRHKQVGHVQVTKLYLNPSHYYKSLHWLPTYSGLHSTIYASSHEACEQTDKSSASHNLHKRCQAKLLVHRSATKVSRYTPTQTPH</sequence>
<gene>
    <name evidence="1" type="ORF">KC19_8G184800</name>
</gene>
<proteinExistence type="predicted"/>
<name>A0A8T0H2E7_CERPU</name>
<keyword evidence="2" id="KW-1185">Reference proteome</keyword>
<organism evidence="1 2">
    <name type="scientific">Ceratodon purpureus</name>
    <name type="common">Fire moss</name>
    <name type="synonym">Dicranum purpureum</name>
    <dbReference type="NCBI Taxonomy" id="3225"/>
    <lineage>
        <taxon>Eukaryota</taxon>
        <taxon>Viridiplantae</taxon>
        <taxon>Streptophyta</taxon>
        <taxon>Embryophyta</taxon>
        <taxon>Bryophyta</taxon>
        <taxon>Bryophytina</taxon>
        <taxon>Bryopsida</taxon>
        <taxon>Dicranidae</taxon>
        <taxon>Pseudoditrichales</taxon>
        <taxon>Ditrichaceae</taxon>
        <taxon>Ceratodon</taxon>
    </lineage>
</organism>